<dbReference type="EMBL" id="MK072442">
    <property type="protein sequence ID" value="AYV85188.1"/>
    <property type="molecule type" value="Genomic_DNA"/>
</dbReference>
<protein>
    <submittedName>
        <fullName evidence="2">Uncharacterized protein</fullName>
    </submittedName>
</protein>
<name>A0A3G5ADJ0_9VIRU</name>
<evidence type="ECO:0000313" key="2">
    <source>
        <dbReference type="EMBL" id="AYV85188.1"/>
    </source>
</evidence>
<gene>
    <name evidence="2" type="ORF">Satyrvirus6_20</name>
</gene>
<accession>A0A3G5ADJ0</accession>
<evidence type="ECO:0000256" key="1">
    <source>
        <dbReference type="SAM" id="MobiDB-lite"/>
    </source>
</evidence>
<proteinExistence type="predicted"/>
<organism evidence="2">
    <name type="scientific">Satyrvirus sp</name>
    <dbReference type="NCBI Taxonomy" id="2487771"/>
    <lineage>
        <taxon>Viruses</taxon>
        <taxon>Varidnaviria</taxon>
        <taxon>Bamfordvirae</taxon>
        <taxon>Nucleocytoviricota</taxon>
        <taxon>Megaviricetes</taxon>
        <taxon>Imitervirales</taxon>
        <taxon>Mimiviridae</taxon>
        <taxon>Megamimivirinae</taxon>
    </lineage>
</organism>
<feature type="compositionally biased region" description="Acidic residues" evidence="1">
    <location>
        <begin position="98"/>
        <end position="119"/>
    </location>
</feature>
<feature type="region of interest" description="Disordered" evidence="1">
    <location>
        <begin position="62"/>
        <end position="119"/>
    </location>
</feature>
<feature type="compositionally biased region" description="Basic and acidic residues" evidence="1">
    <location>
        <begin position="83"/>
        <end position="97"/>
    </location>
</feature>
<sequence length="119" mass="13959">MAPYAEDGIDFLYLVELVQNCLDNDLLFVEAMKIVEKYLNSKNVNPNQATYFLLNMDYPMEQNQKQNSLSDEENSNYETEDEYHERTNVEPIKKSISDSEEGSDEEILQIDDEDEIYQN</sequence>
<reference evidence="2" key="1">
    <citation type="submission" date="2018-10" db="EMBL/GenBank/DDBJ databases">
        <title>Hidden diversity of soil giant viruses.</title>
        <authorList>
            <person name="Schulz F."/>
            <person name="Alteio L."/>
            <person name="Goudeau D."/>
            <person name="Ryan E.M."/>
            <person name="Malmstrom R.R."/>
            <person name="Blanchard J."/>
            <person name="Woyke T."/>
        </authorList>
    </citation>
    <scope>NUCLEOTIDE SEQUENCE</scope>
    <source>
        <strain evidence="2">SAV1</strain>
    </source>
</reference>
<feature type="compositionally biased region" description="Acidic residues" evidence="1">
    <location>
        <begin position="70"/>
        <end position="82"/>
    </location>
</feature>